<feature type="domain" description="LNS2/PITP" evidence="4">
    <location>
        <begin position="392"/>
        <end position="562"/>
    </location>
</feature>
<dbReference type="AlphaFoldDB" id="A0AAN7WS53"/>
<gene>
    <name evidence="5" type="ORF">RI543_001478</name>
</gene>
<organism evidence="5 6">
    <name type="scientific">Arxiozyma heterogenica</name>
    <dbReference type="NCBI Taxonomy" id="278026"/>
    <lineage>
        <taxon>Eukaryota</taxon>
        <taxon>Fungi</taxon>
        <taxon>Dikarya</taxon>
        <taxon>Ascomycota</taxon>
        <taxon>Saccharomycotina</taxon>
        <taxon>Saccharomycetes</taxon>
        <taxon>Saccharomycetales</taxon>
        <taxon>Saccharomycetaceae</taxon>
        <taxon>Arxiozyma</taxon>
    </lineage>
</organism>
<dbReference type="InterPro" id="IPR023214">
    <property type="entry name" value="HAD_sf"/>
</dbReference>
<dbReference type="GO" id="GO:0005634">
    <property type="term" value="C:nucleus"/>
    <property type="evidence" value="ECO:0007669"/>
    <property type="project" value="UniProtKB-ARBA"/>
</dbReference>
<dbReference type="GO" id="GO:0019432">
    <property type="term" value="P:triglyceride biosynthetic process"/>
    <property type="evidence" value="ECO:0007669"/>
    <property type="project" value="TreeGrafter"/>
</dbReference>
<feature type="region of interest" description="Disordered" evidence="3">
    <location>
        <begin position="102"/>
        <end position="148"/>
    </location>
</feature>
<proteinExistence type="inferred from homology"/>
<dbReference type="Proteomes" id="UP001306508">
    <property type="component" value="Unassembled WGS sequence"/>
</dbReference>
<comment type="similarity">
    <text evidence="1">Belongs to the lipin family.</text>
</comment>
<evidence type="ECO:0000313" key="5">
    <source>
        <dbReference type="EMBL" id="KAK5781087.1"/>
    </source>
</evidence>
<dbReference type="PANTHER" id="PTHR12181:SF12">
    <property type="entry name" value="PHOSPHATIDATE PHOSPHATASE"/>
    <property type="match status" value="1"/>
</dbReference>
<feature type="compositionally biased region" description="Polar residues" evidence="3">
    <location>
        <begin position="277"/>
        <end position="291"/>
    </location>
</feature>
<name>A0AAN7WS53_9SACH</name>
<accession>A0AAN7WS53</accession>
<evidence type="ECO:0000256" key="1">
    <source>
        <dbReference type="ARBA" id="ARBA00005476"/>
    </source>
</evidence>
<sequence length="822" mass="91389">MQYVGRAIGSVSKTWSSINPATLSGAIDVIVVEQPDGTLACSPFHVRFGKFQILKPSQKRVEVLVNGKSTNIPMKLSDSGEAYFVFETYSDVNSIPSDLIGSPVSSVPNSPKMSPVSTNEPEEQLSLEHDKQNEKSLSKTAEVNKEDSSLEKNKIFQTKLNRRLTQIHIPNTVDNNGDILLDMEGYMPNTNTMHDTDLQLKQLLKEELDNDTDITKFIKEDSNGSIRIVNPYEHITGSGLPSTQPTKVLHLAYNSISMSEPSLVDDTEHATSDYNESILSDSASSVTSNNGQKKEEKLSSTIPRINTPINHNNTTFKTTITNNTNDSTKINNNGEISSNTHELNYIKTLRLTSDQLKCLNLNYGENNLTYSIDQGKAIITSKLFVWRWDVPIVISDIDGTITKSDALGHVLAMIGKDWTHAGVAKLFSEVSRNGYNIMYLTARSAGQADSTRSYLRSINQDGNKLPIGPVILSPDRTMAALRREVILKKPEVFKIACLNDIRSLYFHKDIDMDAANDDNEEKPTPFFAGFGNRITDALSYRTVGIPSSRIFTINTEGEVHMELLELAGYKSSYLHINELVDHFFPPVTTSSDDVRSILSTSPGSPVNTSMDNYDSNRTIEAKSLYMSNQGEKFTDVNFWREPLININDLSDLSDDSDSNKKQGDILTSSSPKNNSPYDKGVVTNSNRRQSFTFQIPYTSPSKSTTINNQLTDDNITTPDNSSKRKNNIGKQMYLSLGSPLSSPLLSSIDMTTIDQDMKKLSILKPSLPTSGVSQINVLDDNHSIHDGSPNNASNSNERYTEEHDGYEDEFDEDEFDEDEFSN</sequence>
<dbReference type="FunFam" id="3.40.50.1000:FF:000063">
    <property type="entry name" value="Nuclear elongation and deformation protein"/>
    <property type="match status" value="1"/>
</dbReference>
<dbReference type="InterPro" id="IPR057124">
    <property type="entry name" value="Ned1-like_M"/>
</dbReference>
<protein>
    <recommendedName>
        <fullName evidence="4">LNS2/PITP domain-containing protein</fullName>
    </recommendedName>
</protein>
<dbReference type="GO" id="GO:0008195">
    <property type="term" value="F:phosphatidate phosphatase activity"/>
    <property type="evidence" value="ECO:0007669"/>
    <property type="project" value="TreeGrafter"/>
</dbReference>
<feature type="compositionally biased region" description="Basic and acidic residues" evidence="3">
    <location>
        <begin position="126"/>
        <end position="148"/>
    </location>
</feature>
<keyword evidence="2" id="KW-0597">Phosphoprotein</keyword>
<dbReference type="Pfam" id="PF24565">
    <property type="entry name" value="Ned1_M"/>
    <property type="match status" value="1"/>
</dbReference>
<keyword evidence="6" id="KW-1185">Reference proteome</keyword>
<feature type="compositionally biased region" description="Low complexity" evidence="3">
    <location>
        <begin position="310"/>
        <end position="326"/>
    </location>
</feature>
<dbReference type="InterPro" id="IPR036412">
    <property type="entry name" value="HAD-like_sf"/>
</dbReference>
<evidence type="ECO:0000259" key="4">
    <source>
        <dbReference type="SMART" id="SM00775"/>
    </source>
</evidence>
<feature type="compositionally biased region" description="Acidic residues" evidence="3">
    <location>
        <begin position="804"/>
        <end position="822"/>
    </location>
</feature>
<feature type="region of interest" description="Disordered" evidence="3">
    <location>
        <begin position="779"/>
        <end position="822"/>
    </location>
</feature>
<dbReference type="SUPFAM" id="SSF56784">
    <property type="entry name" value="HAD-like"/>
    <property type="match status" value="1"/>
</dbReference>
<dbReference type="Pfam" id="PF08235">
    <property type="entry name" value="LNS2"/>
    <property type="match status" value="1"/>
</dbReference>
<reference evidence="6" key="1">
    <citation type="submission" date="2023-07" db="EMBL/GenBank/DDBJ databases">
        <title>A draft genome of Kazachstania heterogenica Y-27499.</title>
        <authorList>
            <person name="Donic C."/>
            <person name="Kralova J.S."/>
            <person name="Fidel L."/>
            <person name="Ben-Dor S."/>
            <person name="Jung S."/>
        </authorList>
    </citation>
    <scope>NUCLEOTIDE SEQUENCE [LARGE SCALE GENOMIC DNA]</scope>
    <source>
        <strain evidence="6">Y27499</strain>
    </source>
</reference>
<dbReference type="InterPro" id="IPR013209">
    <property type="entry name" value="LNS2"/>
</dbReference>
<dbReference type="InterPro" id="IPR031315">
    <property type="entry name" value="LNS2/PITP"/>
</dbReference>
<dbReference type="SMART" id="SM00775">
    <property type="entry name" value="LNS2"/>
    <property type="match status" value="1"/>
</dbReference>
<dbReference type="Gene3D" id="3.40.50.1000">
    <property type="entry name" value="HAD superfamily/HAD-like"/>
    <property type="match status" value="1"/>
</dbReference>
<evidence type="ECO:0000256" key="2">
    <source>
        <dbReference type="ARBA" id="ARBA00022553"/>
    </source>
</evidence>
<dbReference type="Pfam" id="PF04571">
    <property type="entry name" value="Lipin_N"/>
    <property type="match status" value="1"/>
</dbReference>
<dbReference type="InterPro" id="IPR007651">
    <property type="entry name" value="Lipin_N"/>
</dbReference>
<feature type="region of interest" description="Disordered" evidence="3">
    <location>
        <begin position="649"/>
        <end position="726"/>
    </location>
</feature>
<feature type="compositionally biased region" description="Polar residues" evidence="3">
    <location>
        <begin position="299"/>
        <end position="309"/>
    </location>
</feature>
<evidence type="ECO:0000256" key="3">
    <source>
        <dbReference type="SAM" id="MobiDB-lite"/>
    </source>
</evidence>
<comment type="caution">
    <text evidence="5">The sequence shown here is derived from an EMBL/GenBank/DDBJ whole genome shotgun (WGS) entry which is preliminary data.</text>
</comment>
<feature type="compositionally biased region" description="Polar residues" evidence="3">
    <location>
        <begin position="788"/>
        <end position="797"/>
    </location>
</feature>
<dbReference type="GO" id="GO:0009062">
    <property type="term" value="P:fatty acid catabolic process"/>
    <property type="evidence" value="ECO:0007669"/>
    <property type="project" value="TreeGrafter"/>
</dbReference>
<feature type="compositionally biased region" description="Polar residues" evidence="3">
    <location>
        <begin position="665"/>
        <end position="720"/>
    </location>
</feature>
<dbReference type="InterPro" id="IPR026058">
    <property type="entry name" value="LIPIN"/>
</dbReference>
<dbReference type="PANTHER" id="PTHR12181">
    <property type="entry name" value="LIPIN"/>
    <property type="match status" value="1"/>
</dbReference>
<evidence type="ECO:0000313" key="6">
    <source>
        <dbReference type="Proteomes" id="UP001306508"/>
    </source>
</evidence>
<feature type="region of interest" description="Disordered" evidence="3">
    <location>
        <begin position="277"/>
        <end position="326"/>
    </location>
</feature>
<feature type="compositionally biased region" description="Polar residues" evidence="3">
    <location>
        <begin position="103"/>
        <end position="119"/>
    </location>
</feature>
<dbReference type="EMBL" id="JAWIZZ010000038">
    <property type="protein sequence ID" value="KAK5781087.1"/>
    <property type="molecule type" value="Genomic_DNA"/>
</dbReference>